<dbReference type="CDD" id="cd00565">
    <property type="entry name" value="Ubl_ThiS"/>
    <property type="match status" value="1"/>
</dbReference>
<reference evidence="1" key="1">
    <citation type="submission" date="2021-06" db="EMBL/GenBank/DDBJ databases">
        <title>Genome sequence of Cutibacterium modestum strain KB17-24694.</title>
        <authorList>
            <person name="Dekio I."/>
            <person name="Asahina A."/>
            <person name="Nishida M."/>
        </authorList>
    </citation>
    <scope>NUCLEOTIDE SEQUENCE</scope>
    <source>
        <strain evidence="1">KB17-24694</strain>
    </source>
</reference>
<protein>
    <submittedName>
        <fullName evidence="1">Thiamine biosynthesis protein ThiS</fullName>
    </submittedName>
</protein>
<evidence type="ECO:0000313" key="1">
    <source>
        <dbReference type="EMBL" id="BCY24594.1"/>
    </source>
</evidence>
<proteinExistence type="predicted"/>
<dbReference type="InterPro" id="IPR012675">
    <property type="entry name" value="Beta-grasp_dom_sf"/>
</dbReference>
<dbReference type="EMBL" id="AP024747">
    <property type="protein sequence ID" value="BCY24594.1"/>
    <property type="molecule type" value="Genomic_DNA"/>
</dbReference>
<name>A0AAD1NVC3_9ACTN</name>
<dbReference type="Gene3D" id="3.10.20.30">
    <property type="match status" value="1"/>
</dbReference>
<dbReference type="AlphaFoldDB" id="A0AAD1NVC3"/>
<organism evidence="1 2">
    <name type="scientific">Cutibacterium modestum</name>
    <dbReference type="NCBI Taxonomy" id="2559073"/>
    <lineage>
        <taxon>Bacteria</taxon>
        <taxon>Bacillati</taxon>
        <taxon>Actinomycetota</taxon>
        <taxon>Actinomycetes</taxon>
        <taxon>Propionibacteriales</taxon>
        <taxon>Propionibacteriaceae</taxon>
        <taxon>Cutibacterium</taxon>
    </lineage>
</organism>
<sequence length="92" mass="9515">MTTHNGEHMAINHVGCTTTMINGEPYAHGGNETILDLVSARTGKTLRADGRTVDGSPLGIAVAVDGTVIHRAQWAKTPVRGVIDVVAAVQGG</sequence>
<gene>
    <name evidence="1" type="ORF">KB1_05840</name>
</gene>
<dbReference type="InterPro" id="IPR016155">
    <property type="entry name" value="Mopterin_synth/thiamin_S_b"/>
</dbReference>
<dbReference type="SUPFAM" id="SSF54285">
    <property type="entry name" value="MoaD/ThiS"/>
    <property type="match status" value="1"/>
</dbReference>
<accession>A0AAD1NVC3</accession>
<evidence type="ECO:0000313" key="2">
    <source>
        <dbReference type="Proteomes" id="UP000825072"/>
    </source>
</evidence>
<dbReference type="Proteomes" id="UP000825072">
    <property type="component" value="Chromosome 1"/>
</dbReference>